<comment type="similarity">
    <text evidence="1">Belongs to the ABC transporter superfamily.</text>
</comment>
<keyword evidence="2" id="KW-0813">Transport</keyword>
<keyword evidence="3" id="KW-0547">Nucleotide-binding</keyword>
<dbReference type="GO" id="GO:0005524">
    <property type="term" value="F:ATP binding"/>
    <property type="evidence" value="ECO:0007669"/>
    <property type="project" value="UniProtKB-KW"/>
</dbReference>
<dbReference type="EMBL" id="CP091871">
    <property type="protein sequence ID" value="WEU40396.1"/>
    <property type="molecule type" value="Genomic_DNA"/>
</dbReference>
<keyword evidence="4 6" id="KW-0067">ATP-binding</keyword>
<evidence type="ECO:0000259" key="5">
    <source>
        <dbReference type="PROSITE" id="PS50893"/>
    </source>
</evidence>
<dbReference type="Gene3D" id="3.40.50.300">
    <property type="entry name" value="P-loop containing nucleotide triphosphate hydrolases"/>
    <property type="match status" value="1"/>
</dbReference>
<dbReference type="InterPro" id="IPR003593">
    <property type="entry name" value="AAA+_ATPase"/>
</dbReference>
<dbReference type="PANTHER" id="PTHR43776:SF7">
    <property type="entry name" value="D,D-DIPEPTIDE TRANSPORT ATP-BINDING PROTEIN DDPF-RELATED"/>
    <property type="match status" value="1"/>
</dbReference>
<dbReference type="PROSITE" id="PS00211">
    <property type="entry name" value="ABC_TRANSPORTER_1"/>
    <property type="match status" value="1"/>
</dbReference>
<dbReference type="FunFam" id="3.40.50.300:FF:000016">
    <property type="entry name" value="Oligopeptide ABC transporter ATP-binding component"/>
    <property type="match status" value="1"/>
</dbReference>
<protein>
    <submittedName>
        <fullName evidence="6">Dipeptide ABC transporter ATP-binding protein</fullName>
    </submittedName>
</protein>
<reference evidence="6" key="1">
    <citation type="journal article" date="2017" name="Nature">
        <title>Asgard archaea illuminate the origin of eukaryotic cellular complexity.</title>
        <authorList>
            <person name="Zaremba-Niedzwiedzka K."/>
            <person name="Caceres E.F."/>
            <person name="Saw J.H."/>
            <person name="Backstrom D."/>
            <person name="Juzokaite L."/>
            <person name="Vancaester E."/>
            <person name="Seitz K.W."/>
            <person name="Anantharaman K."/>
            <person name="Starnawski P."/>
            <person name="Kjeldsen K.U."/>
            <person name="Scott M.B."/>
            <person name="Nunoura T."/>
            <person name="Banfield J.F."/>
            <person name="Schramm A."/>
            <person name="Baker B.J."/>
            <person name="Spang A."/>
            <person name="Ettema T.J.G."/>
        </authorList>
    </citation>
    <scope>NUCLEOTIDE SEQUENCE</scope>
    <source>
        <strain evidence="6">LCB_4</strain>
    </source>
</reference>
<dbReference type="SMART" id="SM00382">
    <property type="entry name" value="AAA"/>
    <property type="match status" value="1"/>
</dbReference>
<evidence type="ECO:0000256" key="4">
    <source>
        <dbReference type="ARBA" id="ARBA00022840"/>
    </source>
</evidence>
<dbReference type="Pfam" id="PF00005">
    <property type="entry name" value="ABC_tran"/>
    <property type="match status" value="1"/>
</dbReference>
<sequence length="323" mass="36321">MPQPLIQVKNLVKHFPIYGGVLLKQVGVVHAVDGVSFEINKKSTLGLVGESGCGKTTVGRCTIRLIEPTSGEIYYNGENILKLNKKELNKFRCRAQIVFQNPHASLNPRMKIKDILSEPIKIHKLLPKSEIESRVLQLINEVALEPSHLVRYPHEFSGGQKQRIVIARALAVNPEFIVLDEPTSALDVSVQAQILNLLTDLQQKFNLTYLFITHNLNICRHISDEIAVMYVGKIVEKAGADELFEEPLHPYTQALLSANPIPDPEAKRSKIILTGEVPSPINPPKGCRFHPRCPRKMEVCDKTEPPYIEVKPNHYVACYLYSK</sequence>
<proteinExistence type="inferred from homology"/>
<dbReference type="InterPro" id="IPR017871">
    <property type="entry name" value="ABC_transporter-like_CS"/>
</dbReference>
<evidence type="ECO:0000256" key="2">
    <source>
        <dbReference type="ARBA" id="ARBA00022448"/>
    </source>
</evidence>
<evidence type="ECO:0000256" key="1">
    <source>
        <dbReference type="ARBA" id="ARBA00005417"/>
    </source>
</evidence>
<name>A0AAF0D2D9_ODILC</name>
<dbReference type="GO" id="GO:0016887">
    <property type="term" value="F:ATP hydrolysis activity"/>
    <property type="evidence" value="ECO:0007669"/>
    <property type="project" value="InterPro"/>
</dbReference>
<dbReference type="Pfam" id="PF08352">
    <property type="entry name" value="oligo_HPY"/>
    <property type="match status" value="1"/>
</dbReference>
<dbReference type="PANTHER" id="PTHR43776">
    <property type="entry name" value="TRANSPORT ATP-BINDING PROTEIN"/>
    <property type="match status" value="1"/>
</dbReference>
<evidence type="ECO:0000256" key="3">
    <source>
        <dbReference type="ARBA" id="ARBA00022741"/>
    </source>
</evidence>
<dbReference type="InterPro" id="IPR013563">
    <property type="entry name" value="Oligopep_ABC_C"/>
</dbReference>
<reference evidence="6" key="2">
    <citation type="journal article" date="2022" name="Nat. Microbiol.">
        <title>A closed Candidatus Odinarchaeum chromosome exposes Asgard archaeal viruses.</title>
        <authorList>
            <person name="Tamarit D."/>
            <person name="Caceres E.F."/>
            <person name="Krupovic M."/>
            <person name="Nijland R."/>
            <person name="Eme L."/>
            <person name="Robinson N.P."/>
            <person name="Ettema T.J.G."/>
        </authorList>
    </citation>
    <scope>NUCLEOTIDE SEQUENCE</scope>
    <source>
        <strain evidence="6">LCB_4</strain>
    </source>
</reference>
<dbReference type="CDD" id="cd03257">
    <property type="entry name" value="ABC_NikE_OppD_transporters"/>
    <property type="match status" value="1"/>
</dbReference>
<dbReference type="GO" id="GO:0015833">
    <property type="term" value="P:peptide transport"/>
    <property type="evidence" value="ECO:0007669"/>
    <property type="project" value="InterPro"/>
</dbReference>
<accession>A0AAF0D2D9</accession>
<evidence type="ECO:0000313" key="6">
    <source>
        <dbReference type="EMBL" id="WEU40396.1"/>
    </source>
</evidence>
<organism evidence="6 7">
    <name type="scientific">Odinarchaeota yellowstonii (strain LCB_4)</name>
    <dbReference type="NCBI Taxonomy" id="1841599"/>
    <lineage>
        <taxon>Archaea</taxon>
        <taxon>Promethearchaeati</taxon>
        <taxon>Candidatus Odinarchaeota</taxon>
        <taxon>Candidatus Odinarchaeia</taxon>
        <taxon>Candidatus Odinarchaeales</taxon>
        <taxon>Candidatus Odinarchaeaceae</taxon>
        <taxon>Candidatus Odinarchaeum</taxon>
    </lineage>
</organism>
<evidence type="ECO:0000313" key="7">
    <source>
        <dbReference type="Proteomes" id="UP000186851"/>
    </source>
</evidence>
<dbReference type="InterPro" id="IPR027417">
    <property type="entry name" value="P-loop_NTPase"/>
</dbReference>
<dbReference type="InterPro" id="IPR003439">
    <property type="entry name" value="ABC_transporter-like_ATP-bd"/>
</dbReference>
<feature type="domain" description="ABC transporter" evidence="5">
    <location>
        <begin position="6"/>
        <end position="256"/>
    </location>
</feature>
<dbReference type="NCBIfam" id="NF008453">
    <property type="entry name" value="PRK11308.1"/>
    <property type="match status" value="1"/>
</dbReference>
<dbReference type="SUPFAM" id="SSF52540">
    <property type="entry name" value="P-loop containing nucleoside triphosphate hydrolases"/>
    <property type="match status" value="1"/>
</dbReference>
<dbReference type="AlphaFoldDB" id="A0AAF0D2D9"/>
<gene>
    <name evidence="6" type="ORF">OdinLCB4_000225</name>
</gene>
<dbReference type="PROSITE" id="PS50893">
    <property type="entry name" value="ABC_TRANSPORTER_2"/>
    <property type="match status" value="1"/>
</dbReference>
<dbReference type="KEGG" id="oyw:OdinLCB4_000225"/>
<dbReference type="InterPro" id="IPR050319">
    <property type="entry name" value="ABC_transp_ATP-bind"/>
</dbReference>
<dbReference type="Proteomes" id="UP000186851">
    <property type="component" value="Chromosome"/>
</dbReference>
<dbReference type="GO" id="GO:0055085">
    <property type="term" value="P:transmembrane transport"/>
    <property type="evidence" value="ECO:0007669"/>
    <property type="project" value="UniProtKB-ARBA"/>
</dbReference>
<dbReference type="NCBIfam" id="TIGR01727">
    <property type="entry name" value="oligo_HPY"/>
    <property type="match status" value="1"/>
</dbReference>